<dbReference type="EMBL" id="BPLR01017802">
    <property type="protein sequence ID" value="GIY94571.1"/>
    <property type="molecule type" value="Genomic_DNA"/>
</dbReference>
<dbReference type="Proteomes" id="UP001054945">
    <property type="component" value="Unassembled WGS sequence"/>
</dbReference>
<evidence type="ECO:0000313" key="2">
    <source>
        <dbReference type="Proteomes" id="UP001054945"/>
    </source>
</evidence>
<dbReference type="AlphaFoldDB" id="A0AAV4XHZ7"/>
<reference evidence="1 2" key="1">
    <citation type="submission" date="2021-06" db="EMBL/GenBank/DDBJ databases">
        <title>Caerostris extrusa draft genome.</title>
        <authorList>
            <person name="Kono N."/>
            <person name="Arakawa K."/>
        </authorList>
    </citation>
    <scope>NUCLEOTIDE SEQUENCE [LARGE SCALE GENOMIC DNA]</scope>
</reference>
<evidence type="ECO:0000313" key="1">
    <source>
        <dbReference type="EMBL" id="GIY94571.1"/>
    </source>
</evidence>
<gene>
    <name evidence="1" type="ORF">CEXT_78411</name>
</gene>
<proteinExistence type="predicted"/>
<evidence type="ECO:0008006" key="3">
    <source>
        <dbReference type="Google" id="ProtNLM"/>
    </source>
</evidence>
<comment type="caution">
    <text evidence="1">The sequence shown here is derived from an EMBL/GenBank/DDBJ whole genome shotgun (WGS) entry which is preliminary data.</text>
</comment>
<sequence length="90" mass="10288">MLNEMAGYRATNNCREISGFATGSAVRKVWLMDRYEQMVFLIVPYIKDFQPVLCRARPEIAIDVAIVSIYRTLDHSGFATNLSYHCPMPL</sequence>
<name>A0AAV4XHZ7_CAEEX</name>
<accession>A0AAV4XHZ7</accession>
<protein>
    <recommendedName>
        <fullName evidence="3">Transposase</fullName>
    </recommendedName>
</protein>
<keyword evidence="2" id="KW-1185">Reference proteome</keyword>
<organism evidence="1 2">
    <name type="scientific">Caerostris extrusa</name>
    <name type="common">Bark spider</name>
    <name type="synonym">Caerostris bankana</name>
    <dbReference type="NCBI Taxonomy" id="172846"/>
    <lineage>
        <taxon>Eukaryota</taxon>
        <taxon>Metazoa</taxon>
        <taxon>Ecdysozoa</taxon>
        <taxon>Arthropoda</taxon>
        <taxon>Chelicerata</taxon>
        <taxon>Arachnida</taxon>
        <taxon>Araneae</taxon>
        <taxon>Araneomorphae</taxon>
        <taxon>Entelegynae</taxon>
        <taxon>Araneoidea</taxon>
        <taxon>Araneidae</taxon>
        <taxon>Caerostris</taxon>
    </lineage>
</organism>